<protein>
    <submittedName>
        <fullName evidence="3">Uncharacterized protein</fullName>
    </submittedName>
</protein>
<dbReference type="EMBL" id="JAWWNJ010000078">
    <property type="protein sequence ID" value="KAK7005469.1"/>
    <property type="molecule type" value="Genomic_DNA"/>
</dbReference>
<reference evidence="3 4" key="1">
    <citation type="journal article" date="2024" name="J Genomics">
        <title>Draft genome sequencing and assembly of Favolaschia claudopus CIRM-BRFM 2984 isolated from oak limbs.</title>
        <authorList>
            <person name="Navarro D."/>
            <person name="Drula E."/>
            <person name="Chaduli D."/>
            <person name="Cazenave R."/>
            <person name="Ahrendt S."/>
            <person name="Wang J."/>
            <person name="Lipzen A."/>
            <person name="Daum C."/>
            <person name="Barry K."/>
            <person name="Grigoriev I.V."/>
            <person name="Favel A."/>
            <person name="Rosso M.N."/>
            <person name="Martin F."/>
        </authorList>
    </citation>
    <scope>NUCLEOTIDE SEQUENCE [LARGE SCALE GENOMIC DNA]</scope>
    <source>
        <strain evidence="3 4">CIRM-BRFM 2984</strain>
    </source>
</reference>
<gene>
    <name evidence="3" type="ORF">R3P38DRAFT_2794652</name>
</gene>
<evidence type="ECO:0000256" key="2">
    <source>
        <dbReference type="SAM" id="MobiDB-lite"/>
    </source>
</evidence>
<proteinExistence type="predicted"/>
<feature type="region of interest" description="Disordered" evidence="2">
    <location>
        <begin position="40"/>
        <end position="60"/>
    </location>
</feature>
<comment type="caution">
    <text evidence="3">The sequence shown here is derived from an EMBL/GenBank/DDBJ whole genome shotgun (WGS) entry which is preliminary data.</text>
</comment>
<evidence type="ECO:0000313" key="4">
    <source>
        <dbReference type="Proteomes" id="UP001362999"/>
    </source>
</evidence>
<evidence type="ECO:0000256" key="1">
    <source>
        <dbReference type="SAM" id="Coils"/>
    </source>
</evidence>
<dbReference type="Proteomes" id="UP001362999">
    <property type="component" value="Unassembled WGS sequence"/>
</dbReference>
<keyword evidence="4" id="KW-1185">Reference proteome</keyword>
<feature type="compositionally biased region" description="Low complexity" evidence="2">
    <location>
        <begin position="44"/>
        <end position="54"/>
    </location>
</feature>
<sequence length="426" mass="47952">MPDARRAGLHKKVQETQSDLEEYCPGVFLGRWDFAPETARCGNSSSSSSSGPSSLRPIKPFSTLKAPAKQLASSQSSQQAQLDALTSRLQKLEVNAAFSKKCLDELPELYDRVEDMSLKIEDLESALLSVSSGQILSDKDQQTVLRTRDNNINSMLRAVMYSLMGISDQDTSVLPDPVFKGNKISVYWIATDIPDELALRPNFTVAWSKNKSWHSDFVAKVRSQGHALYPSCSQDVINGLSDKDILQGGSRTTFKHLTEKYQRQGKSASEKKIDNQLKRHSRRRNEKAIMRAAVRNNYQSTDHSTDITSASDGNDSLEDDDTPKLSTLKSWPPDYRDPMFIDLLNDIHTRATEFRKKQEPKKKAKGNKQYVYVRAKEKTRVANTIPAPEDGTKMISTFIASDWLDPFHQDKIDRMGQFVYGSDDEA</sequence>
<dbReference type="AlphaFoldDB" id="A0AAW0A960"/>
<accession>A0AAW0A960</accession>
<feature type="coiled-coil region" evidence="1">
    <location>
        <begin position="75"/>
        <end position="126"/>
    </location>
</feature>
<feature type="compositionally biased region" description="Basic and acidic residues" evidence="2">
    <location>
        <begin position="262"/>
        <end position="277"/>
    </location>
</feature>
<feature type="region of interest" description="Disordered" evidence="2">
    <location>
        <begin position="262"/>
        <end position="283"/>
    </location>
</feature>
<feature type="compositionally biased region" description="Polar residues" evidence="2">
    <location>
        <begin position="296"/>
        <end position="314"/>
    </location>
</feature>
<name>A0AAW0A960_9AGAR</name>
<evidence type="ECO:0000313" key="3">
    <source>
        <dbReference type="EMBL" id="KAK7005469.1"/>
    </source>
</evidence>
<organism evidence="3 4">
    <name type="scientific">Favolaschia claudopus</name>
    <dbReference type="NCBI Taxonomy" id="2862362"/>
    <lineage>
        <taxon>Eukaryota</taxon>
        <taxon>Fungi</taxon>
        <taxon>Dikarya</taxon>
        <taxon>Basidiomycota</taxon>
        <taxon>Agaricomycotina</taxon>
        <taxon>Agaricomycetes</taxon>
        <taxon>Agaricomycetidae</taxon>
        <taxon>Agaricales</taxon>
        <taxon>Marasmiineae</taxon>
        <taxon>Mycenaceae</taxon>
        <taxon>Favolaschia</taxon>
    </lineage>
</organism>
<feature type="region of interest" description="Disordered" evidence="2">
    <location>
        <begin position="295"/>
        <end position="324"/>
    </location>
</feature>
<keyword evidence="1" id="KW-0175">Coiled coil</keyword>